<protein>
    <submittedName>
        <fullName evidence="13">Uncharacterized protein</fullName>
    </submittedName>
</protein>
<dbReference type="InterPro" id="IPR050196">
    <property type="entry name" value="Cytochrome_P450_Monoox"/>
</dbReference>
<dbReference type="Ensembl" id="ENSSVLT00005013651.1">
    <property type="protein sequence ID" value="ENSSVLP00005012333.1"/>
    <property type="gene ID" value="ENSSVLG00005008878.1"/>
</dbReference>
<dbReference type="GO" id="GO:0005506">
    <property type="term" value="F:iron ion binding"/>
    <property type="evidence" value="ECO:0007669"/>
    <property type="project" value="InterPro"/>
</dbReference>
<comment type="similarity">
    <text evidence="2 11">Belongs to the cytochrome P450 family.</text>
</comment>
<dbReference type="GeneTree" id="ENSGT00940000155173"/>
<keyword evidence="6 11" id="KW-0560">Oxidoreductase</keyword>
<organism evidence="13 14">
    <name type="scientific">Sciurus vulgaris</name>
    <name type="common">Eurasian red squirrel</name>
    <dbReference type="NCBI Taxonomy" id="55149"/>
    <lineage>
        <taxon>Eukaryota</taxon>
        <taxon>Metazoa</taxon>
        <taxon>Chordata</taxon>
        <taxon>Craniata</taxon>
        <taxon>Vertebrata</taxon>
        <taxon>Euteleostomi</taxon>
        <taxon>Mammalia</taxon>
        <taxon>Eutheria</taxon>
        <taxon>Euarchontoglires</taxon>
        <taxon>Glires</taxon>
        <taxon>Rodentia</taxon>
        <taxon>Sciuromorpha</taxon>
        <taxon>Sciuridae</taxon>
        <taxon>Sciurinae</taxon>
        <taxon>Sciurini</taxon>
        <taxon>Sciurus</taxon>
    </lineage>
</organism>
<dbReference type="PROSITE" id="PS00086">
    <property type="entry name" value="CYTOCHROME_P450"/>
    <property type="match status" value="1"/>
</dbReference>
<evidence type="ECO:0000256" key="3">
    <source>
        <dbReference type="ARBA" id="ARBA00022617"/>
    </source>
</evidence>
<proteinExistence type="inferred from homology"/>
<dbReference type="Pfam" id="PF00067">
    <property type="entry name" value="p450"/>
    <property type="match status" value="2"/>
</dbReference>
<reference evidence="13" key="1">
    <citation type="submission" date="2020-06" db="EMBL/GenBank/DDBJ databases">
        <authorList>
            <consortium name="Wellcome Sanger Institute Data Sharing"/>
        </authorList>
    </citation>
    <scope>NUCLEOTIDE SEQUENCE [LARGE SCALE GENOMIC DNA]</scope>
</reference>
<feature type="transmembrane region" description="Helical" evidence="12">
    <location>
        <begin position="117"/>
        <end position="138"/>
    </location>
</feature>
<dbReference type="GO" id="GO:0006629">
    <property type="term" value="P:lipid metabolic process"/>
    <property type="evidence" value="ECO:0007669"/>
    <property type="project" value="UniProtKB-ARBA"/>
</dbReference>
<reference evidence="13" key="2">
    <citation type="submission" date="2025-08" db="UniProtKB">
        <authorList>
            <consortium name="Ensembl"/>
        </authorList>
    </citation>
    <scope>IDENTIFICATION</scope>
</reference>
<dbReference type="Proteomes" id="UP000694564">
    <property type="component" value="Chromosome 1"/>
</dbReference>
<dbReference type="AlphaFoldDB" id="A0A8D2CQJ5"/>
<accession>A0A8D2CQJ5</accession>
<feature type="binding site" description="axial binding residue" evidence="10">
    <location>
        <position position="343"/>
    </location>
    <ligand>
        <name>heme</name>
        <dbReference type="ChEBI" id="CHEBI:30413"/>
    </ligand>
    <ligandPart>
        <name>Fe</name>
        <dbReference type="ChEBI" id="CHEBI:18248"/>
    </ligandPart>
</feature>
<dbReference type="Gene3D" id="1.10.630.10">
    <property type="entry name" value="Cytochrome P450"/>
    <property type="match status" value="2"/>
</dbReference>
<dbReference type="SUPFAM" id="SSF48264">
    <property type="entry name" value="Cytochrome P450"/>
    <property type="match status" value="1"/>
</dbReference>
<dbReference type="PANTHER" id="PTHR24291">
    <property type="entry name" value="CYTOCHROME P450 FAMILY 4"/>
    <property type="match status" value="1"/>
</dbReference>
<dbReference type="InterPro" id="IPR002403">
    <property type="entry name" value="Cyt_P450_E_grp-IV"/>
</dbReference>
<sequence>MSNSALSLFRVLGSISGFLQLTSLLGLLLLLFKAVQFYLCRQWLLRVLKQFPCPPSHWFFGHKIQMDEELQETLKWTEKFPSACPRWLWGNRIFFLVYDPDYMKVIMGRSDPKSQSTYRFLAPWIGYGLLLLNGHTWFQHRRMLTPAFHYDILKPYMGVMADSVRVMLNKWEKLINQDSCLEISQHISLMTLETIMKCAFSHQDSDLLVRPSDQAEKGSAEEEALGFPGHPPVCQSECVGKKPDGLHFRDHLDQMPYTTMCIKEALRLYPPVPSIGRKLSKPITFPDGRSLPKGIIVTLSIYALHHNPKVWPNPEVFDPFRFAPNSSRHSHSFLPFSGGPRNCIGKQFAMNEMKVAVALTLLRFELLPDSTKVPFPIQRLVLRSKNGIHLHLRKLH</sequence>
<reference evidence="13" key="3">
    <citation type="submission" date="2025-09" db="UniProtKB">
        <authorList>
            <consortium name="Ensembl"/>
        </authorList>
    </citation>
    <scope>IDENTIFICATION</scope>
</reference>
<evidence type="ECO:0000256" key="1">
    <source>
        <dbReference type="ARBA" id="ARBA00004586"/>
    </source>
</evidence>
<keyword evidence="3 10" id="KW-0349">Heme</keyword>
<evidence type="ECO:0000256" key="4">
    <source>
        <dbReference type="ARBA" id="ARBA00022723"/>
    </source>
</evidence>
<evidence type="ECO:0000256" key="5">
    <source>
        <dbReference type="ARBA" id="ARBA00022824"/>
    </source>
</evidence>
<evidence type="ECO:0000256" key="12">
    <source>
        <dbReference type="SAM" id="Phobius"/>
    </source>
</evidence>
<evidence type="ECO:0000256" key="7">
    <source>
        <dbReference type="ARBA" id="ARBA00023004"/>
    </source>
</evidence>
<dbReference type="GO" id="GO:0020037">
    <property type="term" value="F:heme binding"/>
    <property type="evidence" value="ECO:0007669"/>
    <property type="project" value="InterPro"/>
</dbReference>
<evidence type="ECO:0000256" key="9">
    <source>
        <dbReference type="ARBA" id="ARBA00023136"/>
    </source>
</evidence>
<evidence type="ECO:0000256" key="10">
    <source>
        <dbReference type="PIRSR" id="PIRSR602403-1"/>
    </source>
</evidence>
<dbReference type="GO" id="GO:0044281">
    <property type="term" value="P:small molecule metabolic process"/>
    <property type="evidence" value="ECO:0007669"/>
    <property type="project" value="UniProtKB-ARBA"/>
</dbReference>
<feature type="transmembrane region" description="Helical" evidence="12">
    <location>
        <begin position="12"/>
        <end position="32"/>
    </location>
</feature>
<dbReference type="PRINTS" id="PR00385">
    <property type="entry name" value="P450"/>
</dbReference>
<evidence type="ECO:0000256" key="6">
    <source>
        <dbReference type="ARBA" id="ARBA00023002"/>
    </source>
</evidence>
<keyword evidence="7 10" id="KW-0408">Iron</keyword>
<dbReference type="InterPro" id="IPR017972">
    <property type="entry name" value="Cyt_P450_CS"/>
</dbReference>
<evidence type="ECO:0000313" key="13">
    <source>
        <dbReference type="Ensembl" id="ENSSVLP00005012333.1"/>
    </source>
</evidence>
<evidence type="ECO:0000256" key="8">
    <source>
        <dbReference type="ARBA" id="ARBA00023033"/>
    </source>
</evidence>
<keyword evidence="12" id="KW-0812">Transmembrane</keyword>
<keyword evidence="14" id="KW-1185">Reference proteome</keyword>
<dbReference type="GO" id="GO:0005789">
    <property type="term" value="C:endoplasmic reticulum membrane"/>
    <property type="evidence" value="ECO:0007669"/>
    <property type="project" value="UniProtKB-SubCell"/>
</dbReference>
<dbReference type="PRINTS" id="PR00465">
    <property type="entry name" value="EP450IV"/>
</dbReference>
<comment type="subcellular location">
    <subcellularLocation>
        <location evidence="1">Endoplasmic reticulum membrane</location>
    </subcellularLocation>
</comment>
<dbReference type="PANTHER" id="PTHR24291:SF39">
    <property type="entry name" value="CYTOCHROME P450 4A11-RELATED"/>
    <property type="match status" value="1"/>
</dbReference>
<dbReference type="GO" id="GO:0016712">
    <property type="term" value="F:oxidoreductase activity, acting on paired donors, with incorporation or reduction of molecular oxygen, reduced flavin or flavoprotein as one donor, and incorporation of one atom of oxygen"/>
    <property type="evidence" value="ECO:0007669"/>
    <property type="project" value="UniProtKB-ARBA"/>
</dbReference>
<comment type="cofactor">
    <cofactor evidence="10">
        <name>heme</name>
        <dbReference type="ChEBI" id="CHEBI:30413"/>
    </cofactor>
</comment>
<keyword evidence="9 12" id="KW-0472">Membrane</keyword>
<evidence type="ECO:0000256" key="2">
    <source>
        <dbReference type="ARBA" id="ARBA00010617"/>
    </source>
</evidence>
<dbReference type="InterPro" id="IPR001128">
    <property type="entry name" value="Cyt_P450"/>
</dbReference>
<name>A0A8D2CQJ5_SCIVU</name>
<keyword evidence="8 11" id="KW-0503">Monooxygenase</keyword>
<keyword evidence="4 10" id="KW-0479">Metal-binding</keyword>
<evidence type="ECO:0000313" key="14">
    <source>
        <dbReference type="Proteomes" id="UP000694564"/>
    </source>
</evidence>
<keyword evidence="12" id="KW-1133">Transmembrane helix</keyword>
<dbReference type="InterPro" id="IPR036396">
    <property type="entry name" value="Cyt_P450_sf"/>
</dbReference>
<keyword evidence="5" id="KW-0256">Endoplasmic reticulum</keyword>
<evidence type="ECO:0000256" key="11">
    <source>
        <dbReference type="RuleBase" id="RU000461"/>
    </source>
</evidence>